<sequence length="300" mass="35073">MYQRTIIYHNDNDEKLTIRQLLQKWLIPKKWQHFLRIEQNILINGKYKSFNNEVQSEDIVTLNFNFPPRTIEQHYLPGSRKLDIAYEDDDVLIVNKSANIKTHPNLPIETDSLFNDAEAYLQPNHPYMVHRIDMLTSGLVLIAKNPYLVPIFNRELTTKTLKRQYLAVVRLIKPIKHDGQINSPIGFDENDKRKRKVIPNGQSATTDYKILRKNSEYALLKLNLQTGRTHQIRVHLSSKGWPIVNDILYNPEQATGNMLLSANKLQYKIPFSDDFKTVEIEPSEDIKNFLLEHDLSELDK</sequence>
<dbReference type="GO" id="GO:0003723">
    <property type="term" value="F:RNA binding"/>
    <property type="evidence" value="ECO:0007669"/>
    <property type="project" value="InterPro"/>
</dbReference>
<evidence type="ECO:0000313" key="6">
    <source>
        <dbReference type="EMBL" id="AKP66788.1"/>
    </source>
</evidence>
<evidence type="ECO:0000256" key="2">
    <source>
        <dbReference type="ARBA" id="ARBA00010876"/>
    </source>
</evidence>
<dbReference type="Gene3D" id="3.30.2350.10">
    <property type="entry name" value="Pseudouridine synthase"/>
    <property type="match status" value="1"/>
</dbReference>
<dbReference type="GO" id="GO:0000455">
    <property type="term" value="P:enzyme-directed rRNA pseudouridine synthesis"/>
    <property type="evidence" value="ECO:0007669"/>
    <property type="project" value="TreeGrafter"/>
</dbReference>
<evidence type="ECO:0000256" key="4">
    <source>
        <dbReference type="ARBA" id="ARBA00033164"/>
    </source>
</evidence>
<dbReference type="RefSeq" id="WP_048703574.1">
    <property type="nucleotide sequence ID" value="NZ_CP012034.1"/>
</dbReference>
<keyword evidence="7" id="KW-1185">Reference proteome</keyword>
<dbReference type="GO" id="GO:0009982">
    <property type="term" value="F:pseudouridine synthase activity"/>
    <property type="evidence" value="ECO:0007669"/>
    <property type="project" value="InterPro"/>
</dbReference>
<organism evidence="6 7">
    <name type="scientific">Companilactobacillus ginsenosidimutans</name>
    <dbReference type="NCBI Taxonomy" id="1007676"/>
    <lineage>
        <taxon>Bacteria</taxon>
        <taxon>Bacillati</taxon>
        <taxon>Bacillota</taxon>
        <taxon>Bacilli</taxon>
        <taxon>Lactobacillales</taxon>
        <taxon>Lactobacillaceae</taxon>
        <taxon>Companilactobacillus</taxon>
    </lineage>
</organism>
<dbReference type="SUPFAM" id="SSF55120">
    <property type="entry name" value="Pseudouridine synthase"/>
    <property type="match status" value="1"/>
</dbReference>
<proteinExistence type="inferred from homology"/>
<dbReference type="GO" id="GO:0140098">
    <property type="term" value="F:catalytic activity, acting on RNA"/>
    <property type="evidence" value="ECO:0007669"/>
    <property type="project" value="UniProtKB-ARBA"/>
</dbReference>
<dbReference type="InterPro" id="IPR006224">
    <property type="entry name" value="PsdUridine_synth_RluA-like_CS"/>
</dbReference>
<dbReference type="KEGG" id="lgn:ABM34_03865"/>
<evidence type="ECO:0000313" key="7">
    <source>
        <dbReference type="Proteomes" id="UP000036106"/>
    </source>
</evidence>
<gene>
    <name evidence="6" type="ORF">ABM34_03865</name>
</gene>
<dbReference type="AlphaFoldDB" id="A0A0H4QJD4"/>
<dbReference type="Pfam" id="PF00849">
    <property type="entry name" value="PseudoU_synth_2"/>
    <property type="match status" value="1"/>
</dbReference>
<dbReference type="PROSITE" id="PS01129">
    <property type="entry name" value="PSI_RLU"/>
    <property type="match status" value="1"/>
</dbReference>
<dbReference type="InterPro" id="IPR006145">
    <property type="entry name" value="PsdUridine_synth_RsuA/RluA"/>
</dbReference>
<dbReference type="InterPro" id="IPR020103">
    <property type="entry name" value="PsdUridine_synth_cat_dom_sf"/>
</dbReference>
<dbReference type="EMBL" id="CP012034">
    <property type="protein sequence ID" value="AKP66788.1"/>
    <property type="molecule type" value="Genomic_DNA"/>
</dbReference>
<dbReference type="PANTHER" id="PTHR21600">
    <property type="entry name" value="MITOCHONDRIAL RNA PSEUDOURIDINE SYNTHASE"/>
    <property type="match status" value="1"/>
</dbReference>
<evidence type="ECO:0000256" key="3">
    <source>
        <dbReference type="ARBA" id="ARBA00031870"/>
    </source>
</evidence>
<comment type="similarity">
    <text evidence="2">Belongs to the pseudouridine synthase RluA family.</text>
</comment>
<dbReference type="STRING" id="1007676.ABM34_03865"/>
<feature type="domain" description="Pseudouridine synthase RsuA/RluA-like" evidence="5">
    <location>
        <begin position="90"/>
        <end position="238"/>
    </location>
</feature>
<dbReference type="InterPro" id="IPR050188">
    <property type="entry name" value="RluA_PseudoU_synthase"/>
</dbReference>
<dbReference type="CDD" id="cd02869">
    <property type="entry name" value="PseudoU_synth_RluA_like"/>
    <property type="match status" value="1"/>
</dbReference>
<accession>A0A0H4QJD4</accession>
<dbReference type="PANTHER" id="PTHR21600:SF87">
    <property type="entry name" value="RNA PSEUDOURIDYLATE SYNTHASE DOMAIN-CONTAINING PROTEIN 1"/>
    <property type="match status" value="1"/>
</dbReference>
<evidence type="ECO:0000256" key="1">
    <source>
        <dbReference type="ARBA" id="ARBA00000073"/>
    </source>
</evidence>
<comment type="catalytic activity">
    <reaction evidence="1">
        <text>a uridine in RNA = a pseudouridine in RNA</text>
        <dbReference type="Rhea" id="RHEA:48348"/>
        <dbReference type="Rhea" id="RHEA-COMP:12068"/>
        <dbReference type="Rhea" id="RHEA-COMP:12069"/>
        <dbReference type="ChEBI" id="CHEBI:65314"/>
        <dbReference type="ChEBI" id="CHEBI:65315"/>
    </reaction>
</comment>
<evidence type="ECO:0000259" key="5">
    <source>
        <dbReference type="Pfam" id="PF00849"/>
    </source>
</evidence>
<protein>
    <recommendedName>
        <fullName evidence="3">RNA pseudouridylate synthase</fullName>
    </recommendedName>
    <alternativeName>
        <fullName evidence="4">RNA-uridine isomerase</fullName>
    </alternativeName>
</protein>
<reference evidence="7" key="1">
    <citation type="submission" date="2015-07" db="EMBL/GenBank/DDBJ databases">
        <title>Lactobacillus ginsenosidimutans/EMML 3141/ whole genome sequencing.</title>
        <authorList>
            <person name="Kim M.K."/>
            <person name="Im W.-T."/>
            <person name="Srinivasan S."/>
            <person name="Lee J.-J."/>
        </authorList>
    </citation>
    <scope>NUCLEOTIDE SEQUENCE [LARGE SCALE GENOMIC DNA]</scope>
    <source>
        <strain evidence="7">EMML 3041</strain>
    </source>
</reference>
<dbReference type="PATRIC" id="fig|1007676.4.peg.795"/>
<name>A0A0H4QJD4_9LACO</name>
<dbReference type="Proteomes" id="UP000036106">
    <property type="component" value="Chromosome"/>
</dbReference>